<name>A0A9W9N3M6_9EURO</name>
<reference evidence="10" key="1">
    <citation type="submission" date="2022-12" db="EMBL/GenBank/DDBJ databases">
        <authorList>
            <person name="Petersen C."/>
        </authorList>
    </citation>
    <scope>NUCLEOTIDE SEQUENCE</scope>
    <source>
        <strain evidence="10">IBT 15544</strain>
    </source>
</reference>
<dbReference type="InterPro" id="IPR003018">
    <property type="entry name" value="GAF"/>
</dbReference>
<evidence type="ECO:0000256" key="4">
    <source>
        <dbReference type="ARBA" id="ARBA00022679"/>
    </source>
</evidence>
<dbReference type="Gene3D" id="1.10.287.130">
    <property type="match status" value="1"/>
</dbReference>
<evidence type="ECO:0000256" key="5">
    <source>
        <dbReference type="ARBA" id="ARBA00022777"/>
    </source>
</evidence>
<dbReference type="InterPro" id="IPR005467">
    <property type="entry name" value="His_kinase_dom"/>
</dbReference>
<comment type="catalytic activity">
    <reaction evidence="1">
        <text>ATP + protein L-histidine = ADP + protein N-phospho-L-histidine.</text>
        <dbReference type="EC" id="2.7.13.3"/>
    </reaction>
</comment>
<dbReference type="PROSITE" id="PS50110">
    <property type="entry name" value="RESPONSE_REGULATORY"/>
    <property type="match status" value="1"/>
</dbReference>
<feature type="modified residue" description="4-aspartylphosphate" evidence="6">
    <location>
        <position position="1140"/>
    </location>
</feature>
<evidence type="ECO:0000256" key="1">
    <source>
        <dbReference type="ARBA" id="ARBA00000085"/>
    </source>
</evidence>
<dbReference type="EC" id="2.7.13.3" evidence="2"/>
<dbReference type="OrthoDB" id="303614at2759"/>
<evidence type="ECO:0000313" key="10">
    <source>
        <dbReference type="EMBL" id="KAJ5212593.1"/>
    </source>
</evidence>
<dbReference type="InterPro" id="IPR029016">
    <property type="entry name" value="GAF-like_dom_sf"/>
</dbReference>
<dbReference type="Proteomes" id="UP001150904">
    <property type="component" value="Unassembled WGS sequence"/>
</dbReference>
<dbReference type="InterPro" id="IPR003661">
    <property type="entry name" value="HisK_dim/P_dom"/>
</dbReference>
<dbReference type="SUPFAM" id="SSF52172">
    <property type="entry name" value="CheY-like"/>
    <property type="match status" value="1"/>
</dbReference>
<feature type="compositionally biased region" description="Low complexity" evidence="7">
    <location>
        <begin position="1042"/>
        <end position="1052"/>
    </location>
</feature>
<feature type="region of interest" description="Disordered" evidence="7">
    <location>
        <begin position="35"/>
        <end position="54"/>
    </location>
</feature>
<feature type="region of interest" description="Disordered" evidence="7">
    <location>
        <begin position="1023"/>
        <end position="1062"/>
    </location>
</feature>
<feature type="domain" description="Response regulatory" evidence="9">
    <location>
        <begin position="1089"/>
        <end position="1209"/>
    </location>
</feature>
<dbReference type="Gene3D" id="3.30.450.40">
    <property type="match status" value="1"/>
</dbReference>
<dbReference type="PRINTS" id="PR00344">
    <property type="entry name" value="BCTRLSENSOR"/>
</dbReference>
<dbReference type="PROSITE" id="PS50109">
    <property type="entry name" value="HIS_KIN"/>
    <property type="match status" value="1"/>
</dbReference>
<comment type="caution">
    <text evidence="10">The sequence shown here is derived from an EMBL/GenBank/DDBJ whole genome shotgun (WGS) entry which is preliminary data.</text>
</comment>
<dbReference type="Pfam" id="PF00072">
    <property type="entry name" value="Response_reg"/>
    <property type="match status" value="1"/>
</dbReference>
<dbReference type="InterPro" id="IPR036097">
    <property type="entry name" value="HisK_dim/P_sf"/>
</dbReference>
<dbReference type="Pfam" id="PF00512">
    <property type="entry name" value="HisKA"/>
    <property type="match status" value="1"/>
</dbReference>
<sequence length="1209" mass="132420">MDFSGSLAFHQPPCDAERERIRELSRYYCALDRPPTRDASAEGSEDDATGADERPTACDLSADITLNALAQLGAHRLTCNRSFVSLVDGANQHIIAEATKSVSLRNKDNHLPNDDIYLGVKSLDLTWGVCPHTIRLFTGQDLSYTIDTDNITASRNRYIIRDFTKEDCFKDRPYVQGWPHMRFYAEVPLISLSGVVLGTYCVIDDKPRAKADFGDEDVDVLREIADAIAHHLENVRLVHCHRRSERLVRGLTNFVKDYSDFNPREISSGRRLESASLASNADKPISLGVNVTDAGVVVSPSTASSRTEQTSAFFNSPLPGSTEPSSIVSTLSVSMPTPDEERPLEDVHNIGGQEGIKPVDNDTSQVSLADSIPITDRISSIFARASVLLRDSMDLDGVAFLDAARSNPSFQPLNDHASWEPLPRSASPGSASSKLPITPSLSPLGHSGSTLEELNAPCDILSSALKKKSPTDTPSITEIVITEELLSLLIALFPQGQIFTSTDSAENDDCLAFGGGASSEARAKKIKTICQRVLKLVPGSSSVLFLPLWDYHKSRWMAGTLVWTRDIHRVLGMDELHYFKVFGDSIVSEVSRVHWMTTEKSKFDFISSVSHELRSPLHGILASAELLNATSLQPAQEDMIKMIEMSGLTLLDTTDHLLEFCKINNLTQAKKSKGKRSGRDASSLLSDFDLGHLVEEVTNILYTGQRAPRTAGRDVIRYSPVIDEFKLRGASPHDMSLVVRIEQSQSWRVRSLAGAWRRIVMNLLGNALKWTKSGFVEVSLSVARPEDPKRFIAHLSITDTGSGIAPDFLRHKLFSPFAQEDSLTEGVGLGLSIVRQLVTSLNGTVNVRSELGTGTQVDVYIPVQDPDGSIPPQLLLEKHVTRIDGVNVPLHVCLVAFNGYPDLNEVPTGLLSVDAKRRISIQSTLADVFMSYFGWSVSLAESLEEAQGDIVVFEEPVIKAAAEGSSCLDIIKTMEAKFKYFVVLGSKMQNIYGPNVIWVTQPFGPQKIQTAVRRALELNDTSVECEPVPAPAPSPAITSEDPSSNPSSSSPPVDDEGETTPKASVEIAAQAAPVTELPIHPPMQPKANHVLIVDDNDINLKIMATFIRKIGCSYETASNGLSALEKYMSSSQQFNFVLMDISMPVMDGLVSTAKIRKYEKEKRLKPSCIMAVTGVASETMQQQAQKVGINQYLIKPLSLHELKKLMAIT</sequence>
<dbReference type="EMBL" id="JAPQKR010000008">
    <property type="protein sequence ID" value="KAJ5212593.1"/>
    <property type="molecule type" value="Genomic_DNA"/>
</dbReference>
<dbReference type="Gene3D" id="3.40.50.2300">
    <property type="match status" value="1"/>
</dbReference>
<feature type="compositionally biased region" description="Polar residues" evidence="7">
    <location>
        <begin position="427"/>
        <end position="439"/>
    </location>
</feature>
<keyword evidence="5" id="KW-0418">Kinase</keyword>
<evidence type="ECO:0000259" key="8">
    <source>
        <dbReference type="PROSITE" id="PS50109"/>
    </source>
</evidence>
<organism evidence="10 11">
    <name type="scientific">Penicillium cinerascens</name>
    <dbReference type="NCBI Taxonomy" id="70096"/>
    <lineage>
        <taxon>Eukaryota</taxon>
        <taxon>Fungi</taxon>
        <taxon>Dikarya</taxon>
        <taxon>Ascomycota</taxon>
        <taxon>Pezizomycotina</taxon>
        <taxon>Eurotiomycetes</taxon>
        <taxon>Eurotiomycetidae</taxon>
        <taxon>Eurotiales</taxon>
        <taxon>Aspergillaceae</taxon>
        <taxon>Penicillium</taxon>
    </lineage>
</organism>
<evidence type="ECO:0000256" key="7">
    <source>
        <dbReference type="SAM" id="MobiDB-lite"/>
    </source>
</evidence>
<dbReference type="FunFam" id="3.30.565.10:FF:000201">
    <property type="entry name" value="Sensor histidine kinase/response regulator, putative (AFU_orthologue AFUA_4G01020)"/>
    <property type="match status" value="1"/>
</dbReference>
<dbReference type="FunFam" id="3.30.450.40:FF:000083">
    <property type="entry name" value="Sensor histidine kinase/response regulator, putative (AFU_orthologue AFUA_4G00660)"/>
    <property type="match status" value="1"/>
</dbReference>
<dbReference type="SUPFAM" id="SSF55781">
    <property type="entry name" value="GAF domain-like"/>
    <property type="match status" value="1"/>
</dbReference>
<dbReference type="InterPro" id="IPR001789">
    <property type="entry name" value="Sig_transdc_resp-reg_receiver"/>
</dbReference>
<feature type="domain" description="Histidine kinase" evidence="8">
    <location>
        <begin position="608"/>
        <end position="865"/>
    </location>
</feature>
<evidence type="ECO:0000256" key="3">
    <source>
        <dbReference type="ARBA" id="ARBA00022553"/>
    </source>
</evidence>
<dbReference type="CDD" id="cd00082">
    <property type="entry name" value="HisKA"/>
    <property type="match status" value="1"/>
</dbReference>
<evidence type="ECO:0000256" key="2">
    <source>
        <dbReference type="ARBA" id="ARBA00012438"/>
    </source>
</evidence>
<dbReference type="Gene3D" id="3.30.565.10">
    <property type="entry name" value="Histidine kinase-like ATPase, C-terminal domain"/>
    <property type="match status" value="1"/>
</dbReference>
<evidence type="ECO:0000256" key="6">
    <source>
        <dbReference type="PROSITE-ProRule" id="PRU00169"/>
    </source>
</evidence>
<dbReference type="SMART" id="SM00388">
    <property type="entry name" value="HisKA"/>
    <property type="match status" value="1"/>
</dbReference>
<reference evidence="10" key="2">
    <citation type="journal article" date="2023" name="IMA Fungus">
        <title>Comparative genomic study of the Penicillium genus elucidates a diverse pangenome and 15 lateral gene transfer events.</title>
        <authorList>
            <person name="Petersen C."/>
            <person name="Sorensen T."/>
            <person name="Nielsen M.R."/>
            <person name="Sondergaard T.E."/>
            <person name="Sorensen J.L."/>
            <person name="Fitzpatrick D.A."/>
            <person name="Frisvad J.C."/>
            <person name="Nielsen K.L."/>
        </authorList>
    </citation>
    <scope>NUCLEOTIDE SEQUENCE</scope>
    <source>
        <strain evidence="10">IBT 15544</strain>
    </source>
</reference>
<evidence type="ECO:0000259" key="9">
    <source>
        <dbReference type="PROSITE" id="PS50110"/>
    </source>
</evidence>
<dbReference type="SMART" id="SM00448">
    <property type="entry name" value="REC"/>
    <property type="match status" value="1"/>
</dbReference>
<dbReference type="InterPro" id="IPR011006">
    <property type="entry name" value="CheY-like_superfamily"/>
</dbReference>
<dbReference type="PANTHER" id="PTHR43047:SF72">
    <property type="entry name" value="OSMOSENSING HISTIDINE PROTEIN KINASE SLN1"/>
    <property type="match status" value="1"/>
</dbReference>
<proteinExistence type="predicted"/>
<dbReference type="SMART" id="SM00387">
    <property type="entry name" value="HATPase_c"/>
    <property type="match status" value="1"/>
</dbReference>
<dbReference type="PANTHER" id="PTHR43047">
    <property type="entry name" value="TWO-COMPONENT HISTIDINE PROTEIN KINASE"/>
    <property type="match status" value="1"/>
</dbReference>
<protein>
    <recommendedName>
        <fullName evidence="2">histidine kinase</fullName>
        <ecNumber evidence="2">2.7.13.3</ecNumber>
    </recommendedName>
</protein>
<dbReference type="GeneID" id="83178602"/>
<dbReference type="RefSeq" id="XP_058310763.1">
    <property type="nucleotide sequence ID" value="XM_058451301.1"/>
</dbReference>
<dbReference type="GO" id="GO:0005886">
    <property type="term" value="C:plasma membrane"/>
    <property type="evidence" value="ECO:0007669"/>
    <property type="project" value="TreeGrafter"/>
</dbReference>
<dbReference type="AlphaFoldDB" id="A0A9W9N3M6"/>
<feature type="region of interest" description="Disordered" evidence="7">
    <location>
        <begin position="411"/>
        <end position="439"/>
    </location>
</feature>
<dbReference type="Pfam" id="PF01590">
    <property type="entry name" value="GAF"/>
    <property type="match status" value="1"/>
</dbReference>
<dbReference type="FunFam" id="1.10.287.130:FF:000023">
    <property type="entry name" value="Sensor histidine kinase/response regulator, putative"/>
    <property type="match status" value="1"/>
</dbReference>
<dbReference type="CDD" id="cd17546">
    <property type="entry name" value="REC_hyHK_CKI1_RcsC-like"/>
    <property type="match status" value="1"/>
</dbReference>
<dbReference type="GO" id="GO:0009927">
    <property type="term" value="F:histidine phosphotransfer kinase activity"/>
    <property type="evidence" value="ECO:0007669"/>
    <property type="project" value="TreeGrafter"/>
</dbReference>
<accession>A0A9W9N3M6</accession>
<keyword evidence="3 6" id="KW-0597">Phosphoprotein</keyword>
<dbReference type="SUPFAM" id="SSF55874">
    <property type="entry name" value="ATPase domain of HSP90 chaperone/DNA topoisomerase II/histidine kinase"/>
    <property type="match status" value="1"/>
</dbReference>
<keyword evidence="4" id="KW-0808">Transferase</keyword>
<evidence type="ECO:0000313" key="11">
    <source>
        <dbReference type="Proteomes" id="UP001150904"/>
    </source>
</evidence>
<keyword evidence="11" id="KW-1185">Reference proteome</keyword>
<dbReference type="InterPro" id="IPR036890">
    <property type="entry name" value="HATPase_C_sf"/>
</dbReference>
<dbReference type="SUPFAM" id="SSF47384">
    <property type="entry name" value="Homodimeric domain of signal transducing histidine kinase"/>
    <property type="match status" value="1"/>
</dbReference>
<dbReference type="InterPro" id="IPR003594">
    <property type="entry name" value="HATPase_dom"/>
</dbReference>
<gene>
    <name evidence="10" type="ORF">N7498_004239</name>
</gene>
<dbReference type="InterPro" id="IPR004358">
    <property type="entry name" value="Sig_transdc_His_kin-like_C"/>
</dbReference>
<dbReference type="Pfam" id="PF02518">
    <property type="entry name" value="HATPase_c"/>
    <property type="match status" value="1"/>
</dbReference>
<dbReference type="GO" id="GO:0000155">
    <property type="term" value="F:phosphorelay sensor kinase activity"/>
    <property type="evidence" value="ECO:0007669"/>
    <property type="project" value="InterPro"/>
</dbReference>